<feature type="non-terminal residue" evidence="2">
    <location>
        <position position="1"/>
    </location>
</feature>
<dbReference type="GeneID" id="94429820"/>
<reference evidence="2 3" key="1">
    <citation type="journal article" date="2017" name="Int. J. Parasitol.">
        <title>The genome of the protozoan parasite Cystoisospora suis and a reverse vaccinology approach to identify vaccine candidates.</title>
        <authorList>
            <person name="Palmieri N."/>
            <person name="Shrestha A."/>
            <person name="Ruttkowski B."/>
            <person name="Beck T."/>
            <person name="Vogl C."/>
            <person name="Tomley F."/>
            <person name="Blake D.P."/>
            <person name="Joachim A."/>
        </authorList>
    </citation>
    <scope>NUCLEOTIDE SEQUENCE [LARGE SCALE GENOMIC DNA]</scope>
    <source>
        <strain evidence="2 3">Wien I</strain>
    </source>
</reference>
<name>A0A2C6KRP8_9APIC</name>
<feature type="non-terminal residue" evidence="2">
    <location>
        <position position="80"/>
    </location>
</feature>
<dbReference type="VEuPathDB" id="ToxoDB:CSUI_006449"/>
<proteinExistence type="predicted"/>
<keyword evidence="3" id="KW-1185">Reference proteome</keyword>
<protein>
    <submittedName>
        <fullName evidence="2">Uncharacterized protein</fullName>
    </submittedName>
</protein>
<evidence type="ECO:0000313" key="3">
    <source>
        <dbReference type="Proteomes" id="UP000221165"/>
    </source>
</evidence>
<dbReference type="Proteomes" id="UP000221165">
    <property type="component" value="Unassembled WGS sequence"/>
</dbReference>
<evidence type="ECO:0000313" key="2">
    <source>
        <dbReference type="EMBL" id="PHJ19719.1"/>
    </source>
</evidence>
<accession>A0A2C6KRP8</accession>
<dbReference type="AlphaFoldDB" id="A0A2C6KRP8"/>
<sequence length="80" mass="9899">LSSRGEELRRADPQDWRSSRPLETGKEIELDRRPKERYQKDNTRKQMRYERYRKYNMSSPMFRDDREGIQTRGECYRLPV</sequence>
<gene>
    <name evidence="2" type="ORF">CSUI_006449</name>
</gene>
<organism evidence="2 3">
    <name type="scientific">Cystoisospora suis</name>
    <dbReference type="NCBI Taxonomy" id="483139"/>
    <lineage>
        <taxon>Eukaryota</taxon>
        <taxon>Sar</taxon>
        <taxon>Alveolata</taxon>
        <taxon>Apicomplexa</taxon>
        <taxon>Conoidasida</taxon>
        <taxon>Coccidia</taxon>
        <taxon>Eucoccidiorida</taxon>
        <taxon>Eimeriorina</taxon>
        <taxon>Sarcocystidae</taxon>
        <taxon>Cystoisospora</taxon>
    </lineage>
</organism>
<comment type="caution">
    <text evidence="2">The sequence shown here is derived from an EMBL/GenBank/DDBJ whole genome shotgun (WGS) entry which is preliminary data.</text>
</comment>
<feature type="region of interest" description="Disordered" evidence="1">
    <location>
        <begin position="1"/>
        <end position="43"/>
    </location>
</feature>
<dbReference type="EMBL" id="MIGC01003263">
    <property type="protein sequence ID" value="PHJ19719.1"/>
    <property type="molecule type" value="Genomic_DNA"/>
</dbReference>
<evidence type="ECO:0000256" key="1">
    <source>
        <dbReference type="SAM" id="MobiDB-lite"/>
    </source>
</evidence>
<dbReference type="RefSeq" id="XP_067921415.1">
    <property type="nucleotide sequence ID" value="XM_068066609.1"/>
</dbReference>